<proteinExistence type="predicted"/>
<evidence type="ECO:0000256" key="1">
    <source>
        <dbReference type="ARBA" id="ARBA00022676"/>
    </source>
</evidence>
<evidence type="ECO:0000256" key="2">
    <source>
        <dbReference type="ARBA" id="ARBA00022679"/>
    </source>
</evidence>
<dbReference type="GO" id="GO:0008955">
    <property type="term" value="F:peptidoglycan glycosyltransferase activity"/>
    <property type="evidence" value="ECO:0007669"/>
    <property type="project" value="TreeGrafter"/>
</dbReference>
<feature type="region of interest" description="Disordered" evidence="3">
    <location>
        <begin position="73"/>
        <end position="101"/>
    </location>
</feature>
<dbReference type="Proteomes" id="UP000005451">
    <property type="component" value="Unassembled WGS sequence"/>
</dbReference>
<dbReference type="EMBL" id="ABXA01000043">
    <property type="protein sequence ID" value="EEB35453.1"/>
    <property type="molecule type" value="Genomic_DNA"/>
</dbReference>
<accession>B6WAV3</accession>
<comment type="caution">
    <text evidence="4">The sequence shown here is derived from an EMBL/GenBank/DDBJ whole genome shotgun (WGS) entry which is preliminary data.</text>
</comment>
<dbReference type="PANTHER" id="PTHR32282:SF33">
    <property type="entry name" value="PEPTIDOGLYCAN GLYCOSYLTRANSFERASE"/>
    <property type="match status" value="1"/>
</dbReference>
<sequence>MDFWSIGYSPYYTVGVWMGADDQNIYQDDYSTTRAQVIWKNINNQILEGYETKKFKEPKGIIHAKVDTISGKLPTQASYSDPRNTVKDEIFTKDNLPKKRR</sequence>
<dbReference type="AlphaFoldDB" id="B6WAV3"/>
<dbReference type="eggNOG" id="COG5009">
    <property type="taxonomic scope" value="Bacteria"/>
</dbReference>
<evidence type="ECO:0000313" key="4">
    <source>
        <dbReference type="EMBL" id="EEB35453.1"/>
    </source>
</evidence>
<keyword evidence="2" id="KW-0808">Transferase</keyword>
<reference evidence="4 5" key="2">
    <citation type="submission" date="2008-10" db="EMBL/GenBank/DDBJ databases">
        <title>Draft genome sequence of Anaerococcus hydrogenalis (DSM 7454).</title>
        <authorList>
            <person name="Sudarsanam P."/>
            <person name="Ley R."/>
            <person name="Guruge J."/>
            <person name="Turnbaugh P.J."/>
            <person name="Mahowald M."/>
            <person name="Liep D."/>
            <person name="Gordon J."/>
        </authorList>
    </citation>
    <scope>NUCLEOTIDE SEQUENCE [LARGE SCALE GENOMIC DNA]</scope>
    <source>
        <strain evidence="4 5">DSM 7454</strain>
    </source>
</reference>
<dbReference type="Gene3D" id="3.40.710.10">
    <property type="entry name" value="DD-peptidase/beta-lactamase superfamily"/>
    <property type="match status" value="1"/>
</dbReference>
<gene>
    <name evidence="4" type="ORF">ANHYDRO_01636</name>
</gene>
<dbReference type="RefSeq" id="WP_004815087.1">
    <property type="nucleotide sequence ID" value="NZ_ABXA01000043.1"/>
</dbReference>
<protein>
    <submittedName>
        <fullName evidence="4">Uncharacterized protein</fullName>
    </submittedName>
</protein>
<name>B6WAV3_9FIRM</name>
<evidence type="ECO:0000256" key="3">
    <source>
        <dbReference type="SAM" id="MobiDB-lite"/>
    </source>
</evidence>
<feature type="compositionally biased region" description="Polar residues" evidence="3">
    <location>
        <begin position="73"/>
        <end position="83"/>
    </location>
</feature>
<organism evidence="4 5">
    <name type="scientific">Anaerococcus hydrogenalis DSM 7454</name>
    <dbReference type="NCBI Taxonomy" id="561177"/>
    <lineage>
        <taxon>Bacteria</taxon>
        <taxon>Bacillati</taxon>
        <taxon>Bacillota</taxon>
        <taxon>Tissierellia</taxon>
        <taxon>Tissierellales</taxon>
        <taxon>Peptoniphilaceae</taxon>
        <taxon>Anaerococcus</taxon>
    </lineage>
</organism>
<dbReference type="InterPro" id="IPR012338">
    <property type="entry name" value="Beta-lactam/transpept-like"/>
</dbReference>
<dbReference type="InterPro" id="IPR050396">
    <property type="entry name" value="Glycosyltr_51/Transpeptidase"/>
</dbReference>
<evidence type="ECO:0000313" key="5">
    <source>
        <dbReference type="Proteomes" id="UP000005451"/>
    </source>
</evidence>
<feature type="compositionally biased region" description="Basic and acidic residues" evidence="3">
    <location>
        <begin position="84"/>
        <end position="101"/>
    </location>
</feature>
<dbReference type="SUPFAM" id="SSF56601">
    <property type="entry name" value="beta-lactamase/transpeptidase-like"/>
    <property type="match status" value="1"/>
</dbReference>
<reference evidence="4 5" key="1">
    <citation type="submission" date="2008-09" db="EMBL/GenBank/DDBJ databases">
        <authorList>
            <person name="Fulton L."/>
            <person name="Clifton S."/>
            <person name="Fulton B."/>
            <person name="Xu J."/>
            <person name="Minx P."/>
            <person name="Pepin K.H."/>
            <person name="Johnson M."/>
            <person name="Thiruvilangam P."/>
            <person name="Bhonagiri V."/>
            <person name="Nash W.E."/>
            <person name="Mardis E.R."/>
            <person name="Wilson R.K."/>
        </authorList>
    </citation>
    <scope>NUCLEOTIDE SEQUENCE [LARGE SCALE GENOMIC DNA]</scope>
    <source>
        <strain evidence="4 5">DSM 7454</strain>
    </source>
</reference>
<keyword evidence="1" id="KW-0328">Glycosyltransferase</keyword>
<dbReference type="STRING" id="561177.ANHYDRO_01636"/>
<dbReference type="PANTHER" id="PTHR32282">
    <property type="entry name" value="BINDING PROTEIN TRANSPEPTIDASE, PUTATIVE-RELATED"/>
    <property type="match status" value="1"/>
</dbReference>